<dbReference type="NCBIfam" id="NF011331">
    <property type="entry name" value="PRK14747.1"/>
    <property type="match status" value="1"/>
</dbReference>
<comment type="caution">
    <text evidence="11">The sequence shown here is derived from an EMBL/GenBank/DDBJ whole genome shotgun (WGS) entry which is preliminary data.</text>
</comment>
<sequence length="29" mass="3289">MDILTLGWVSLLVVFTFSLSMVVWGRNGF</sequence>
<comment type="subcellular location">
    <subcellularLocation>
        <location evidence="10">Cellular thylakoid membrane</location>
        <topology evidence="10">Single-pass membrane protein</topology>
    </subcellularLocation>
    <subcellularLocation>
        <location evidence="2">Membrane</location>
        <topology evidence="2">Single-pass membrane protein</topology>
    </subcellularLocation>
</comment>
<dbReference type="GO" id="GO:0009055">
    <property type="term" value="F:electron transfer activity"/>
    <property type="evidence" value="ECO:0007669"/>
    <property type="project" value="UniProtKB-UniRule"/>
</dbReference>
<evidence type="ECO:0000313" key="11">
    <source>
        <dbReference type="EMBL" id="NEV67456.1"/>
    </source>
</evidence>
<protein>
    <recommendedName>
        <fullName evidence="10">Cytochrome b6-f complex subunit 8</fullName>
    </recommendedName>
    <alternativeName>
        <fullName evidence="10">Cytochrome b6-f complex subunit PetN</fullName>
    </alternativeName>
    <alternativeName>
        <fullName evidence="10">Cytochrome b6-f complex subunit VIII</fullName>
    </alternativeName>
</protein>
<keyword evidence="7 10" id="KW-1133">Transmembrane helix</keyword>
<dbReference type="SUPFAM" id="SSF103451">
    <property type="entry name" value="PetN subunit of the cytochrome b6f complex"/>
    <property type="match status" value="1"/>
</dbReference>
<keyword evidence="6 10" id="KW-0249">Electron transport</keyword>
<evidence type="ECO:0000256" key="4">
    <source>
        <dbReference type="ARBA" id="ARBA00022448"/>
    </source>
</evidence>
<dbReference type="GO" id="GO:0017004">
    <property type="term" value="P:cytochrome complex assembly"/>
    <property type="evidence" value="ECO:0007669"/>
    <property type="project" value="UniProtKB-UniRule"/>
</dbReference>
<gene>
    <name evidence="10 11" type="primary">petN</name>
    <name evidence="11" type="ORF">QQ91_010040</name>
</gene>
<keyword evidence="4 10" id="KW-0813">Transport</keyword>
<evidence type="ECO:0000256" key="7">
    <source>
        <dbReference type="ARBA" id="ARBA00022989"/>
    </source>
</evidence>
<keyword evidence="5 10" id="KW-0812">Transmembrane</keyword>
<evidence type="ECO:0000256" key="6">
    <source>
        <dbReference type="ARBA" id="ARBA00022982"/>
    </source>
</evidence>
<dbReference type="GO" id="GO:0015979">
    <property type="term" value="P:photosynthesis"/>
    <property type="evidence" value="ECO:0007669"/>
    <property type="project" value="UniProtKB-KW"/>
</dbReference>
<reference evidence="11" key="1">
    <citation type="submission" date="2014-11" db="EMBL/GenBank/DDBJ databases">
        <authorList>
            <person name="Malar M.C."/>
            <person name="Sen D."/>
            <person name="Tripathy S."/>
        </authorList>
    </citation>
    <scope>NUCLEOTIDE SEQUENCE</scope>
    <source>
        <strain evidence="11">BDU141951</strain>
    </source>
</reference>
<dbReference type="AlphaFoldDB" id="A0A0C1UPG7"/>
<dbReference type="GO" id="GO:0031676">
    <property type="term" value="C:plasma membrane-derived thylakoid membrane"/>
    <property type="evidence" value="ECO:0007669"/>
    <property type="project" value="UniProtKB-SubCell"/>
</dbReference>
<reference evidence="11" key="3">
    <citation type="submission" date="2020-02" db="EMBL/GenBank/DDBJ databases">
        <authorList>
            <person name="Sarangi A.N."/>
            <person name="Ghosh S."/>
            <person name="Mukherjee M."/>
            <person name="Tripathy S."/>
        </authorList>
    </citation>
    <scope>NUCLEOTIDE SEQUENCE</scope>
    <source>
        <strain evidence="11">BDU141951</strain>
    </source>
</reference>
<keyword evidence="8 10" id="KW-0472">Membrane</keyword>
<evidence type="ECO:0000256" key="5">
    <source>
        <dbReference type="ARBA" id="ARBA00022692"/>
    </source>
</evidence>
<comment type="function">
    <text evidence="1 10">Component of the cytochrome b6-f complex, which mediates electron transfer between photosystem II (PSII) and photosystem I (PSI), cyclic electron flow around PSI, and state transitions.</text>
</comment>
<dbReference type="InterPro" id="IPR036143">
    <property type="entry name" value="Cytochr_b6-f_cplx_su8_sf"/>
</dbReference>
<evidence type="ECO:0000256" key="10">
    <source>
        <dbReference type="HAMAP-Rule" id="MF_00395"/>
    </source>
</evidence>
<dbReference type="InterPro" id="IPR005497">
    <property type="entry name" value="Cytochrome_b6-f_cplx_su8"/>
</dbReference>
<comment type="subunit">
    <text evidence="9 10">The 4 large subunits of the cytochrome b6-f complex are cytochrome b6, subunit IV (17 kDa polypeptide, PetD), cytochrome f and the Rieske protein, while the 4 small subunits are PetG, PetL, PetM and PetN. The complex functions as a dimer.</text>
</comment>
<evidence type="ECO:0000256" key="8">
    <source>
        <dbReference type="ARBA" id="ARBA00023136"/>
    </source>
</evidence>
<evidence type="ECO:0000256" key="9">
    <source>
        <dbReference type="ARBA" id="ARBA00025834"/>
    </source>
</evidence>
<dbReference type="EMBL" id="JTHE02000003">
    <property type="protein sequence ID" value="NEV67456.1"/>
    <property type="molecule type" value="Genomic_DNA"/>
</dbReference>
<reference evidence="11" key="2">
    <citation type="journal article" date="2015" name="Genome Announc.">
        <title>Draft Genome Sequence of Filamentous Marine Cyanobacterium Lyngbya confervoides Strain BDU141951.</title>
        <authorList>
            <person name="Chandrababunaidu M.M."/>
            <person name="Sen D."/>
            <person name="Tripathy S."/>
        </authorList>
    </citation>
    <scope>NUCLEOTIDE SEQUENCE</scope>
    <source>
        <strain evidence="11">BDU141951</strain>
    </source>
</reference>
<comment type="similarity">
    <text evidence="3 10">Belongs to the PetN family.</text>
</comment>
<dbReference type="Pfam" id="PF03742">
    <property type="entry name" value="PetN"/>
    <property type="match status" value="1"/>
</dbReference>
<evidence type="ECO:0000256" key="1">
    <source>
        <dbReference type="ARBA" id="ARBA00003068"/>
    </source>
</evidence>
<keyword evidence="10" id="KW-0602">Photosynthesis</keyword>
<dbReference type="HAMAP" id="MF_00395">
    <property type="entry name" value="Cytb6_f_PetN"/>
    <property type="match status" value="1"/>
</dbReference>
<name>A0A0C1UPG7_9CYAN</name>
<keyword evidence="10" id="KW-0793">Thylakoid</keyword>
<evidence type="ECO:0000256" key="2">
    <source>
        <dbReference type="ARBA" id="ARBA00004167"/>
    </source>
</evidence>
<dbReference type="GO" id="GO:0009512">
    <property type="term" value="C:cytochrome b6f complex"/>
    <property type="evidence" value="ECO:0007669"/>
    <property type="project" value="InterPro"/>
</dbReference>
<organism evidence="11">
    <name type="scientific">Lyngbya confervoides BDU141951</name>
    <dbReference type="NCBI Taxonomy" id="1574623"/>
    <lineage>
        <taxon>Bacteria</taxon>
        <taxon>Bacillati</taxon>
        <taxon>Cyanobacteriota</taxon>
        <taxon>Cyanophyceae</taxon>
        <taxon>Oscillatoriophycideae</taxon>
        <taxon>Oscillatoriales</taxon>
        <taxon>Microcoleaceae</taxon>
        <taxon>Lyngbya</taxon>
    </lineage>
</organism>
<accession>A0A0C1UPG7</accession>
<proteinExistence type="inferred from homology"/>
<evidence type="ECO:0000256" key="3">
    <source>
        <dbReference type="ARBA" id="ARBA00010969"/>
    </source>
</evidence>